<evidence type="ECO:0000313" key="2">
    <source>
        <dbReference type="Proteomes" id="UP000193944"/>
    </source>
</evidence>
<keyword evidence="2" id="KW-1185">Reference proteome</keyword>
<dbReference type="Pfam" id="PF08282">
    <property type="entry name" value="Hydrolase_3"/>
    <property type="match status" value="1"/>
</dbReference>
<dbReference type="PANTHER" id="PTHR10000:SF25">
    <property type="entry name" value="PHOSPHATASE YKRA-RELATED"/>
    <property type="match status" value="1"/>
</dbReference>
<dbReference type="EMBL" id="MCFG01000029">
    <property type="protein sequence ID" value="ORX85841.1"/>
    <property type="molecule type" value="Genomic_DNA"/>
</dbReference>
<evidence type="ECO:0000313" key="1">
    <source>
        <dbReference type="EMBL" id="ORX85841.1"/>
    </source>
</evidence>
<dbReference type="OrthoDB" id="27226at2759"/>
<name>A0A1Y1XJB5_9FUNG</name>
<proteinExistence type="predicted"/>
<dbReference type="InterPro" id="IPR006379">
    <property type="entry name" value="HAD-SF_hydro_IIB"/>
</dbReference>
<dbReference type="STRING" id="1754192.A0A1Y1XJB5"/>
<gene>
    <name evidence="1" type="ORF">BCR32DRAFT_325247</name>
</gene>
<dbReference type="SFLD" id="SFLDG01140">
    <property type="entry name" value="C2.B:_Phosphomannomutase_and_P"/>
    <property type="match status" value="1"/>
</dbReference>
<dbReference type="InterPro" id="IPR036412">
    <property type="entry name" value="HAD-like_sf"/>
</dbReference>
<dbReference type="GO" id="GO:0016791">
    <property type="term" value="F:phosphatase activity"/>
    <property type="evidence" value="ECO:0007669"/>
    <property type="project" value="TreeGrafter"/>
</dbReference>
<dbReference type="NCBIfam" id="TIGR01484">
    <property type="entry name" value="HAD-SF-IIB"/>
    <property type="match status" value="1"/>
</dbReference>
<dbReference type="Proteomes" id="UP000193944">
    <property type="component" value="Unassembled WGS sequence"/>
</dbReference>
<dbReference type="Gene3D" id="3.30.1240.10">
    <property type="match status" value="1"/>
</dbReference>
<dbReference type="Gene3D" id="3.40.50.1000">
    <property type="entry name" value="HAD superfamily/HAD-like"/>
    <property type="match status" value="1"/>
</dbReference>
<dbReference type="AlphaFoldDB" id="A0A1Y1XJB5"/>
<dbReference type="InterPro" id="IPR023214">
    <property type="entry name" value="HAD_sf"/>
</dbReference>
<organism evidence="1 2">
    <name type="scientific">Anaeromyces robustus</name>
    <dbReference type="NCBI Taxonomy" id="1754192"/>
    <lineage>
        <taxon>Eukaryota</taxon>
        <taxon>Fungi</taxon>
        <taxon>Fungi incertae sedis</taxon>
        <taxon>Chytridiomycota</taxon>
        <taxon>Chytridiomycota incertae sedis</taxon>
        <taxon>Neocallimastigomycetes</taxon>
        <taxon>Neocallimastigales</taxon>
        <taxon>Neocallimastigaceae</taxon>
        <taxon>Anaeromyces</taxon>
    </lineage>
</organism>
<reference evidence="1 2" key="2">
    <citation type="submission" date="2016-08" db="EMBL/GenBank/DDBJ databases">
        <title>Pervasive Adenine N6-methylation of Active Genes in Fungi.</title>
        <authorList>
            <consortium name="DOE Joint Genome Institute"/>
            <person name="Mondo S.J."/>
            <person name="Dannebaum R.O."/>
            <person name="Kuo R.C."/>
            <person name="Labutti K."/>
            <person name="Haridas S."/>
            <person name="Kuo A."/>
            <person name="Salamov A."/>
            <person name="Ahrendt S.R."/>
            <person name="Lipzen A."/>
            <person name="Sullivan W."/>
            <person name="Andreopoulos W.B."/>
            <person name="Clum A."/>
            <person name="Lindquist E."/>
            <person name="Daum C."/>
            <person name="Ramamoorthy G.K."/>
            <person name="Gryganskyi A."/>
            <person name="Culley D."/>
            <person name="Magnuson J.K."/>
            <person name="James T.Y."/>
            <person name="O'Malley M.A."/>
            <person name="Stajich J.E."/>
            <person name="Spatafora J.W."/>
            <person name="Visel A."/>
            <person name="Grigoriev I.V."/>
        </authorList>
    </citation>
    <scope>NUCLEOTIDE SEQUENCE [LARGE SCALE GENOMIC DNA]</scope>
    <source>
        <strain evidence="1 2">S4</strain>
    </source>
</reference>
<keyword evidence="1" id="KW-0378">Hydrolase</keyword>
<dbReference type="GO" id="GO:0005829">
    <property type="term" value="C:cytosol"/>
    <property type="evidence" value="ECO:0007669"/>
    <property type="project" value="TreeGrafter"/>
</dbReference>
<protein>
    <submittedName>
        <fullName evidence="1">HAD-superfamily hydrolase, subfamily IIB</fullName>
    </submittedName>
</protein>
<comment type="caution">
    <text evidence="1">The sequence shown here is derived from an EMBL/GenBank/DDBJ whole genome shotgun (WGS) entry which is preliminary data.</text>
</comment>
<dbReference type="PANTHER" id="PTHR10000">
    <property type="entry name" value="PHOSPHOSERINE PHOSPHATASE"/>
    <property type="match status" value="1"/>
</dbReference>
<dbReference type="GO" id="GO:0000287">
    <property type="term" value="F:magnesium ion binding"/>
    <property type="evidence" value="ECO:0007669"/>
    <property type="project" value="TreeGrafter"/>
</dbReference>
<dbReference type="SUPFAM" id="SSF56784">
    <property type="entry name" value="HAD-like"/>
    <property type="match status" value="1"/>
</dbReference>
<reference evidence="1 2" key="1">
    <citation type="submission" date="2016-08" db="EMBL/GenBank/DDBJ databases">
        <title>A Parts List for Fungal Cellulosomes Revealed by Comparative Genomics.</title>
        <authorList>
            <consortium name="DOE Joint Genome Institute"/>
            <person name="Haitjema C.H."/>
            <person name="Gilmore S.P."/>
            <person name="Henske J.K."/>
            <person name="Solomon K.V."/>
            <person name="De Groot R."/>
            <person name="Kuo A."/>
            <person name="Mondo S.J."/>
            <person name="Salamov A.A."/>
            <person name="Labutti K."/>
            <person name="Zhao Z."/>
            <person name="Chiniquy J."/>
            <person name="Barry K."/>
            <person name="Brewer H.M."/>
            <person name="Purvine S.O."/>
            <person name="Wright A.T."/>
            <person name="Boxma B."/>
            <person name="Van Alen T."/>
            <person name="Hackstein J.H."/>
            <person name="Baker S.E."/>
            <person name="Grigoriev I.V."/>
            <person name="O'Malley M.A."/>
        </authorList>
    </citation>
    <scope>NUCLEOTIDE SEQUENCE [LARGE SCALE GENOMIC DNA]</scope>
    <source>
        <strain evidence="1 2">S4</strain>
    </source>
</reference>
<sequence length="265" mass="30053">MVKRRYLFFDIDGTLAAGGYGNTYIPESTKKALKKLKEAGHFLCIATGRSQAMAVSFMEELGFENMVSDGGYGVTIDGKLIDITPLSKEKIIALIDECEEKNIPWGIQIDNSDTRLVKDERFENITHDIYMKSRIVPDLDPRNYDKIYKAYIVCPYPVENSIKSLSELPWCRFFKEYLYVEPSDKAFGINKVLKYFGAKPEDALVFGDAMNDISMFTDDGWIRVAMGNAIPELKEKADFVTTDVDKDGIYNACEKFGLFEPVTEN</sequence>
<dbReference type="SFLD" id="SFLDS00003">
    <property type="entry name" value="Haloacid_Dehalogenase"/>
    <property type="match status" value="1"/>
</dbReference>
<accession>A0A1Y1XJB5</accession>